<gene>
    <name evidence="2" type="ORF">RSE6_12759</name>
</gene>
<feature type="region of interest" description="Disordered" evidence="1">
    <location>
        <begin position="41"/>
        <end position="64"/>
    </location>
</feature>
<evidence type="ECO:0000313" key="2">
    <source>
        <dbReference type="EMBL" id="CZT51596.1"/>
    </source>
</evidence>
<protein>
    <submittedName>
        <fullName evidence="2">Uncharacterized protein</fullName>
    </submittedName>
</protein>
<feature type="compositionally biased region" description="Polar residues" evidence="1">
    <location>
        <begin position="41"/>
        <end position="57"/>
    </location>
</feature>
<dbReference type="EMBL" id="FJVC01000495">
    <property type="protein sequence ID" value="CZT51596.1"/>
    <property type="molecule type" value="Genomic_DNA"/>
</dbReference>
<reference evidence="3" key="1">
    <citation type="submission" date="2016-03" db="EMBL/GenBank/DDBJ databases">
        <authorList>
            <person name="Guldener U."/>
        </authorList>
    </citation>
    <scope>NUCLEOTIDE SEQUENCE [LARGE SCALE GENOMIC DNA]</scope>
</reference>
<dbReference type="Proteomes" id="UP000177625">
    <property type="component" value="Unassembled WGS sequence"/>
</dbReference>
<accession>A0A1E1MR89</accession>
<sequence>MAMALIIDLARPTWQFYYLLRYGAFMLALLSQHIMEEKSASGSDSIQSNQARASFSDQMGKGTK</sequence>
<keyword evidence="3" id="KW-1185">Reference proteome</keyword>
<organism evidence="2 3">
    <name type="scientific">Rhynchosporium secalis</name>
    <name type="common">Barley scald fungus</name>
    <dbReference type="NCBI Taxonomy" id="38038"/>
    <lineage>
        <taxon>Eukaryota</taxon>
        <taxon>Fungi</taxon>
        <taxon>Dikarya</taxon>
        <taxon>Ascomycota</taxon>
        <taxon>Pezizomycotina</taxon>
        <taxon>Leotiomycetes</taxon>
        <taxon>Helotiales</taxon>
        <taxon>Ploettnerulaceae</taxon>
        <taxon>Rhynchosporium</taxon>
    </lineage>
</organism>
<name>A0A1E1MR89_RHYSE</name>
<evidence type="ECO:0000256" key="1">
    <source>
        <dbReference type="SAM" id="MobiDB-lite"/>
    </source>
</evidence>
<dbReference type="AlphaFoldDB" id="A0A1E1MR89"/>
<proteinExistence type="predicted"/>
<evidence type="ECO:0000313" key="3">
    <source>
        <dbReference type="Proteomes" id="UP000177625"/>
    </source>
</evidence>